<dbReference type="PROSITE" id="PS50881">
    <property type="entry name" value="S5_DSRBD"/>
    <property type="match status" value="1"/>
</dbReference>
<dbReference type="Pfam" id="PF03719">
    <property type="entry name" value="Ribosomal_S5_C"/>
    <property type="match status" value="1"/>
</dbReference>
<comment type="function">
    <text evidence="8">With S4 and S12 plays an important role in translational accuracy.</text>
</comment>
<accession>A0A450RWD7</accession>
<evidence type="ECO:0000256" key="3">
    <source>
        <dbReference type="ARBA" id="ARBA00022730"/>
    </source>
</evidence>
<dbReference type="HAMAP" id="MF_01307_B">
    <property type="entry name" value="Ribosomal_uS5_B"/>
    <property type="match status" value="1"/>
</dbReference>
<evidence type="ECO:0000313" key="11">
    <source>
        <dbReference type="EMBL" id="VFJ43325.1"/>
    </source>
</evidence>
<dbReference type="NCBIfam" id="TIGR01021">
    <property type="entry name" value="rpsE_bact"/>
    <property type="match status" value="1"/>
</dbReference>
<dbReference type="GO" id="GO:0019843">
    <property type="term" value="F:rRNA binding"/>
    <property type="evidence" value="ECO:0007669"/>
    <property type="project" value="UniProtKB-UniRule"/>
</dbReference>
<comment type="subunit">
    <text evidence="8">Part of the 30S ribosomal subunit. Contacts proteins S4 and S8.</text>
</comment>
<evidence type="ECO:0000256" key="6">
    <source>
        <dbReference type="ARBA" id="ARBA00023274"/>
    </source>
</evidence>
<dbReference type="FunFam" id="3.30.160.20:FF:000001">
    <property type="entry name" value="30S ribosomal protein S5"/>
    <property type="match status" value="1"/>
</dbReference>
<evidence type="ECO:0000256" key="7">
    <source>
        <dbReference type="ARBA" id="ARBA00035255"/>
    </source>
</evidence>
<dbReference type="PANTHER" id="PTHR48277">
    <property type="entry name" value="MITOCHONDRIAL RIBOSOMAL PROTEIN S5"/>
    <property type="match status" value="1"/>
</dbReference>
<organism evidence="11">
    <name type="scientific">Candidatus Kentrum sp. DK</name>
    <dbReference type="NCBI Taxonomy" id="2126562"/>
    <lineage>
        <taxon>Bacteria</taxon>
        <taxon>Pseudomonadati</taxon>
        <taxon>Pseudomonadota</taxon>
        <taxon>Gammaproteobacteria</taxon>
        <taxon>Candidatus Kentrum</taxon>
    </lineage>
</organism>
<dbReference type="GO" id="GO:0005737">
    <property type="term" value="C:cytoplasm"/>
    <property type="evidence" value="ECO:0007669"/>
    <property type="project" value="UniProtKB-ARBA"/>
</dbReference>
<comment type="similarity">
    <text evidence="2 8 9">Belongs to the universal ribosomal protein uS5 family.</text>
</comment>
<dbReference type="InterPro" id="IPR020568">
    <property type="entry name" value="Ribosomal_Su5_D2-typ_SF"/>
</dbReference>
<keyword evidence="6 8" id="KW-0687">Ribonucleoprotein</keyword>
<comment type="function">
    <text evidence="1 8">Located at the back of the 30S subunit body where it stabilizes the conformation of the head with respect to the body.</text>
</comment>
<evidence type="ECO:0000256" key="1">
    <source>
        <dbReference type="ARBA" id="ARBA00003093"/>
    </source>
</evidence>
<dbReference type="InterPro" id="IPR000851">
    <property type="entry name" value="Ribosomal_uS5"/>
</dbReference>
<dbReference type="AlphaFoldDB" id="A0A450RWD7"/>
<dbReference type="InterPro" id="IPR014721">
    <property type="entry name" value="Ribsml_uS5_D2-typ_fold_subgr"/>
</dbReference>
<dbReference type="GO" id="GO:0015935">
    <property type="term" value="C:small ribosomal subunit"/>
    <property type="evidence" value="ECO:0007669"/>
    <property type="project" value="InterPro"/>
</dbReference>
<dbReference type="SUPFAM" id="SSF54211">
    <property type="entry name" value="Ribosomal protein S5 domain 2-like"/>
    <property type="match status" value="1"/>
</dbReference>
<dbReference type="EMBL" id="CAADEX010000005">
    <property type="protein sequence ID" value="VFJ43325.1"/>
    <property type="molecule type" value="Genomic_DNA"/>
</dbReference>
<dbReference type="InterPro" id="IPR018192">
    <property type="entry name" value="Ribosomal_uS5_N_CS"/>
</dbReference>
<sequence length="168" mass="17590">MVNYQSVEKEGELLEKLVAVNRVAKVVKGGRQFGFSALTVVGDGKGKVGLGRGKAREVPAAIQKAMENARRGMVWVPIKDGTLQYAITARHGAAKVYMQPASAGTGVIAGGAMRAVFEVLGVRNVLAKSIGSSNAINVVRATILGLSRMHDAEGIAAKRGKTVEGLFS</sequence>
<evidence type="ECO:0000256" key="2">
    <source>
        <dbReference type="ARBA" id="ARBA00008945"/>
    </source>
</evidence>
<dbReference type="Pfam" id="PF00333">
    <property type="entry name" value="Ribosomal_S5"/>
    <property type="match status" value="1"/>
</dbReference>
<gene>
    <name evidence="8" type="primary">rpsE</name>
    <name evidence="11" type="ORF">BECKDK2373B_GA0170837_100529</name>
</gene>
<protein>
    <recommendedName>
        <fullName evidence="7 8">Small ribosomal subunit protein uS5</fullName>
    </recommendedName>
</protein>
<dbReference type="GO" id="GO:0006412">
    <property type="term" value="P:translation"/>
    <property type="evidence" value="ECO:0007669"/>
    <property type="project" value="UniProtKB-UniRule"/>
</dbReference>
<dbReference type="InterPro" id="IPR005712">
    <property type="entry name" value="Ribosomal_uS5_bac-type"/>
</dbReference>
<evidence type="ECO:0000256" key="9">
    <source>
        <dbReference type="RuleBase" id="RU003823"/>
    </source>
</evidence>
<dbReference type="SUPFAM" id="SSF54768">
    <property type="entry name" value="dsRNA-binding domain-like"/>
    <property type="match status" value="1"/>
</dbReference>
<feature type="domain" description="S5 DRBM" evidence="10">
    <location>
        <begin position="13"/>
        <end position="76"/>
    </location>
</feature>
<evidence type="ECO:0000256" key="8">
    <source>
        <dbReference type="HAMAP-Rule" id="MF_01307"/>
    </source>
</evidence>
<proteinExistence type="inferred from homology"/>
<dbReference type="PROSITE" id="PS00585">
    <property type="entry name" value="RIBOSOMAL_S5"/>
    <property type="match status" value="1"/>
</dbReference>
<reference evidence="11" key="1">
    <citation type="submission" date="2019-02" db="EMBL/GenBank/DDBJ databases">
        <authorList>
            <person name="Gruber-Vodicka R. H."/>
            <person name="Seah K. B. B."/>
        </authorList>
    </citation>
    <scope>NUCLEOTIDE SEQUENCE</scope>
    <source>
        <strain evidence="11">BECK_DK47</strain>
    </source>
</reference>
<dbReference type="Gene3D" id="3.30.230.10">
    <property type="match status" value="1"/>
</dbReference>
<name>A0A450RWD7_9GAMM</name>
<evidence type="ECO:0000259" key="10">
    <source>
        <dbReference type="PROSITE" id="PS50881"/>
    </source>
</evidence>
<evidence type="ECO:0000256" key="5">
    <source>
        <dbReference type="ARBA" id="ARBA00022980"/>
    </source>
</evidence>
<dbReference type="InterPro" id="IPR005324">
    <property type="entry name" value="Ribosomal_uS5_C"/>
</dbReference>
<dbReference type="GO" id="GO:0003735">
    <property type="term" value="F:structural constituent of ribosome"/>
    <property type="evidence" value="ECO:0007669"/>
    <property type="project" value="UniProtKB-UniRule"/>
</dbReference>
<dbReference type="FunFam" id="3.30.230.10:FF:000002">
    <property type="entry name" value="30S ribosomal protein S5"/>
    <property type="match status" value="1"/>
</dbReference>
<dbReference type="PANTHER" id="PTHR48277:SF1">
    <property type="entry name" value="MITOCHONDRIAL RIBOSOMAL PROTEIN S5"/>
    <property type="match status" value="1"/>
</dbReference>
<dbReference type="InterPro" id="IPR013810">
    <property type="entry name" value="Ribosomal_uS5_N"/>
</dbReference>
<keyword evidence="5 8" id="KW-0689">Ribosomal protein</keyword>
<dbReference type="Gene3D" id="3.30.160.20">
    <property type="match status" value="1"/>
</dbReference>
<evidence type="ECO:0000256" key="4">
    <source>
        <dbReference type="ARBA" id="ARBA00022884"/>
    </source>
</evidence>
<keyword evidence="3 8" id="KW-0699">rRNA-binding</keyword>
<keyword evidence="4 8" id="KW-0694">RNA-binding</keyword>
<comment type="domain">
    <text evidence="8">The N-terminal domain interacts with the head of the 30S subunit; the C-terminal domain interacts with the body and contacts protein S4. The interaction surface between S4 and S5 is involved in control of translational fidelity.</text>
</comment>
<dbReference type="GO" id="GO:0042254">
    <property type="term" value="P:ribosome biogenesis"/>
    <property type="evidence" value="ECO:0007669"/>
    <property type="project" value="UniProtKB-ARBA"/>
</dbReference>